<evidence type="ECO:0000313" key="1">
    <source>
        <dbReference type="EMBL" id="CAD8427529.1"/>
    </source>
</evidence>
<sequence length="113" mass="12753">MRPFLRRFVLKSIDLTIAIHIVLRTVEEIPLVPPIPRVVTGYRTLCDSSSKCSVSVLIKIIFPGEDDISGNIPPPVLDEWECPPWVAVRLLYETRLDIGHLSFPLTGIWITSC</sequence>
<accession>A0A7S0GNU5</accession>
<protein>
    <submittedName>
        <fullName evidence="1">Uncharacterized protein</fullName>
    </submittedName>
</protein>
<organism evidence="1">
    <name type="scientific">Proboscia inermis</name>
    <dbReference type="NCBI Taxonomy" id="420281"/>
    <lineage>
        <taxon>Eukaryota</taxon>
        <taxon>Sar</taxon>
        <taxon>Stramenopiles</taxon>
        <taxon>Ochrophyta</taxon>
        <taxon>Bacillariophyta</taxon>
        <taxon>Coscinodiscophyceae</taxon>
        <taxon>Rhizosoleniophycidae</taxon>
        <taxon>Rhizosoleniales</taxon>
        <taxon>Rhizosoleniaceae</taxon>
        <taxon>Proboscia</taxon>
    </lineage>
</organism>
<gene>
    <name evidence="1" type="ORF">PINE0816_LOCUS23695</name>
</gene>
<proteinExistence type="predicted"/>
<dbReference type="AlphaFoldDB" id="A0A7S0GNU5"/>
<reference evidence="1" key="1">
    <citation type="submission" date="2021-01" db="EMBL/GenBank/DDBJ databases">
        <authorList>
            <person name="Corre E."/>
            <person name="Pelletier E."/>
            <person name="Niang G."/>
            <person name="Scheremetjew M."/>
            <person name="Finn R."/>
            <person name="Kale V."/>
            <person name="Holt S."/>
            <person name="Cochrane G."/>
            <person name="Meng A."/>
            <person name="Brown T."/>
            <person name="Cohen L."/>
        </authorList>
    </citation>
    <scope>NUCLEOTIDE SEQUENCE</scope>
    <source>
        <strain evidence="1">CCAP1064/1</strain>
    </source>
</reference>
<dbReference type="EMBL" id="HBEL01051808">
    <property type="protein sequence ID" value="CAD8427529.1"/>
    <property type="molecule type" value="Transcribed_RNA"/>
</dbReference>
<name>A0A7S0GNU5_9STRA</name>